<keyword evidence="1" id="KW-0343">GTPase activation</keyword>
<evidence type="ECO:0000256" key="6">
    <source>
        <dbReference type="SAM" id="MobiDB-lite"/>
    </source>
</evidence>
<keyword evidence="2" id="KW-0479">Metal-binding</keyword>
<dbReference type="Pfam" id="PF01412">
    <property type="entry name" value="ArfGap"/>
    <property type="match status" value="1"/>
</dbReference>
<feature type="compositionally biased region" description="Low complexity" evidence="6">
    <location>
        <begin position="199"/>
        <end position="236"/>
    </location>
</feature>
<dbReference type="PRINTS" id="PR00405">
    <property type="entry name" value="REVINTRACTNG"/>
</dbReference>
<feature type="compositionally biased region" description="Low complexity" evidence="6">
    <location>
        <begin position="317"/>
        <end position="345"/>
    </location>
</feature>
<dbReference type="SUPFAM" id="SSF57863">
    <property type="entry name" value="ArfGap/RecO-like zinc finger"/>
    <property type="match status" value="1"/>
</dbReference>
<feature type="compositionally biased region" description="Low complexity" evidence="6">
    <location>
        <begin position="365"/>
        <end position="398"/>
    </location>
</feature>
<keyword evidence="4" id="KW-0862">Zinc</keyword>
<dbReference type="PANTHER" id="PTHR45705:SF1">
    <property type="entry name" value="FI20236P1"/>
    <property type="match status" value="1"/>
</dbReference>
<evidence type="ECO:0000256" key="4">
    <source>
        <dbReference type="ARBA" id="ARBA00022833"/>
    </source>
</evidence>
<feature type="compositionally biased region" description="Low complexity" evidence="6">
    <location>
        <begin position="444"/>
        <end position="460"/>
    </location>
</feature>
<evidence type="ECO:0000259" key="7">
    <source>
        <dbReference type="PROSITE" id="PS50115"/>
    </source>
</evidence>
<protein>
    <submittedName>
        <fullName evidence="8">Protein gts1</fullName>
    </submittedName>
</protein>
<dbReference type="PANTHER" id="PTHR45705">
    <property type="entry name" value="FI20236P1"/>
    <property type="match status" value="1"/>
</dbReference>
<reference evidence="8" key="1">
    <citation type="journal article" date="2023" name="PhytoFront">
        <title>Draft Genome Resources of Seven Strains of Tilletia horrida, Causal Agent of Kernel Smut of Rice.</title>
        <authorList>
            <person name="Khanal S."/>
            <person name="Antony Babu S."/>
            <person name="Zhou X.G."/>
        </authorList>
    </citation>
    <scope>NUCLEOTIDE SEQUENCE</scope>
    <source>
        <strain evidence="8">TX3</strain>
    </source>
</reference>
<keyword evidence="3 5" id="KW-0863">Zinc-finger</keyword>
<dbReference type="PROSITE" id="PS50115">
    <property type="entry name" value="ARFGAP"/>
    <property type="match status" value="1"/>
</dbReference>
<feature type="domain" description="Arf-GAP" evidence="7">
    <location>
        <begin position="11"/>
        <end position="127"/>
    </location>
</feature>
<dbReference type="SMART" id="SM00105">
    <property type="entry name" value="ArfGap"/>
    <property type="match status" value="1"/>
</dbReference>
<dbReference type="Gene3D" id="1.10.220.150">
    <property type="entry name" value="Arf GTPase activating protein"/>
    <property type="match status" value="1"/>
</dbReference>
<dbReference type="InterPro" id="IPR038508">
    <property type="entry name" value="ArfGAP_dom_sf"/>
</dbReference>
<dbReference type="GO" id="GO:0008270">
    <property type="term" value="F:zinc ion binding"/>
    <property type="evidence" value="ECO:0007669"/>
    <property type="project" value="UniProtKB-KW"/>
</dbReference>
<feature type="region of interest" description="Disordered" evidence="6">
    <location>
        <begin position="437"/>
        <end position="482"/>
    </location>
</feature>
<keyword evidence="9" id="KW-1185">Reference proteome</keyword>
<dbReference type="InterPro" id="IPR037278">
    <property type="entry name" value="ARFGAP/RecO"/>
</dbReference>
<sequence>MSSKAAAERNQRILLELLRLPGNDRCADCRTPNPRWASWNLGIFLCVQCAGVHRKMGTHISKVRSLTLDQWTREQVDAMKAGGNAKSNALYNPDEVRNRPPTNIEQSERGSELERYIRKKYEFKKFMDRGPPPVPQKDPPNMQRKTSSLASPRAPQGRSPTMPSPSPSSSSIQSFPDSFSPKAAAASSSRPPPSPAPSQPSRAGVGGPLASASAPSLSVPPRSSSSLTPSTANGSSTRTNSANLLIPDIDAIPTQPSPSPTIALFPPTQQQQHHMLQAQHTAMVSSAYSPVASSTAFMDAFSVAAAAAGGNGTPQTPGSMMSSGMGMVPSASPSLSPFGHTHQQQQQGFGLGVGLSPMATGATMSSGSVYSPSPSPSIPGFGHPTNPFQQQQQQHQMQMQMGGMNVGTSLGMPYGGFPAAAASTGALGLPFSPGGGGGGGGGIQSSYSASSSPAPFSQPLHAGQQQQMFVSSPMSPGGGMMVPQQQQQQQLMQGVQPQPTGFDMFANGMMPAHMRTQNGGAQQGQFGGGVWG</sequence>
<evidence type="ECO:0000313" key="8">
    <source>
        <dbReference type="EMBL" id="KAK0530599.1"/>
    </source>
</evidence>
<accession>A0AAN6JJS3</accession>
<comment type="caution">
    <text evidence="8">The sequence shown here is derived from an EMBL/GenBank/DDBJ whole genome shotgun (WGS) entry which is preliminary data.</text>
</comment>
<dbReference type="GO" id="GO:0005096">
    <property type="term" value="F:GTPase activator activity"/>
    <property type="evidence" value="ECO:0007669"/>
    <property type="project" value="UniProtKB-KW"/>
</dbReference>
<dbReference type="CDD" id="cd08204">
    <property type="entry name" value="ArfGap"/>
    <property type="match status" value="1"/>
</dbReference>
<evidence type="ECO:0000256" key="2">
    <source>
        <dbReference type="ARBA" id="ARBA00022723"/>
    </source>
</evidence>
<dbReference type="Proteomes" id="UP001176521">
    <property type="component" value="Unassembled WGS sequence"/>
</dbReference>
<dbReference type="AlphaFoldDB" id="A0AAN6JJS3"/>
<evidence type="ECO:0000313" key="9">
    <source>
        <dbReference type="Proteomes" id="UP001176521"/>
    </source>
</evidence>
<feature type="region of interest" description="Disordered" evidence="6">
    <location>
        <begin position="310"/>
        <end position="345"/>
    </location>
</feature>
<dbReference type="FunFam" id="1.10.220.150:FF:000009">
    <property type="entry name" value="stromal membrane-associated protein 1 isoform X1"/>
    <property type="match status" value="1"/>
</dbReference>
<evidence type="ECO:0000256" key="1">
    <source>
        <dbReference type="ARBA" id="ARBA00022468"/>
    </source>
</evidence>
<feature type="compositionally biased region" description="Low complexity" evidence="6">
    <location>
        <begin position="167"/>
        <end position="189"/>
    </location>
</feature>
<proteinExistence type="predicted"/>
<gene>
    <name evidence="8" type="primary">GTS1</name>
    <name evidence="8" type="ORF">OC842_003871</name>
</gene>
<dbReference type="InterPro" id="IPR001164">
    <property type="entry name" value="ArfGAP_dom"/>
</dbReference>
<feature type="compositionally biased region" description="Low complexity" evidence="6">
    <location>
        <begin position="470"/>
        <end position="482"/>
    </location>
</feature>
<evidence type="ECO:0000256" key="3">
    <source>
        <dbReference type="ARBA" id="ARBA00022771"/>
    </source>
</evidence>
<name>A0AAN6JJS3_9BASI</name>
<feature type="compositionally biased region" description="Basic and acidic residues" evidence="6">
    <location>
        <begin position="106"/>
        <end position="128"/>
    </location>
</feature>
<organism evidence="8 9">
    <name type="scientific">Tilletia horrida</name>
    <dbReference type="NCBI Taxonomy" id="155126"/>
    <lineage>
        <taxon>Eukaryota</taxon>
        <taxon>Fungi</taxon>
        <taxon>Dikarya</taxon>
        <taxon>Basidiomycota</taxon>
        <taxon>Ustilaginomycotina</taxon>
        <taxon>Exobasidiomycetes</taxon>
        <taxon>Tilletiales</taxon>
        <taxon>Tilletiaceae</taxon>
        <taxon>Tilletia</taxon>
    </lineage>
</organism>
<feature type="region of interest" description="Disordered" evidence="6">
    <location>
        <begin position="81"/>
        <end position="241"/>
    </location>
</feature>
<dbReference type="EMBL" id="JAPDMQ010000210">
    <property type="protein sequence ID" value="KAK0530599.1"/>
    <property type="molecule type" value="Genomic_DNA"/>
</dbReference>
<dbReference type="GO" id="GO:0005737">
    <property type="term" value="C:cytoplasm"/>
    <property type="evidence" value="ECO:0007669"/>
    <property type="project" value="TreeGrafter"/>
</dbReference>
<feature type="region of interest" description="Disordered" evidence="6">
    <location>
        <begin position="363"/>
        <end position="398"/>
    </location>
</feature>
<evidence type="ECO:0000256" key="5">
    <source>
        <dbReference type="PROSITE-ProRule" id="PRU00288"/>
    </source>
</evidence>
<dbReference type="InterPro" id="IPR051718">
    <property type="entry name" value="ARF_GTPase-activating"/>
</dbReference>